<feature type="transmembrane region" description="Helical" evidence="6">
    <location>
        <begin position="195"/>
        <end position="221"/>
    </location>
</feature>
<evidence type="ECO:0000256" key="2">
    <source>
        <dbReference type="ARBA" id="ARBA00022692"/>
    </source>
</evidence>
<evidence type="ECO:0000256" key="1">
    <source>
        <dbReference type="ARBA" id="ARBA00004127"/>
    </source>
</evidence>
<name>A0A7S2YYV8_9CHLO</name>
<accession>A0A7S2YYV8</accession>
<feature type="domain" description="DUF202" evidence="7">
    <location>
        <begin position="139"/>
        <end position="224"/>
    </location>
</feature>
<dbReference type="Pfam" id="PF02656">
    <property type="entry name" value="DUF202"/>
    <property type="match status" value="1"/>
</dbReference>
<dbReference type="OrthoDB" id="2243669at2759"/>
<evidence type="ECO:0000256" key="6">
    <source>
        <dbReference type="SAM" id="Phobius"/>
    </source>
</evidence>
<sequence length="274" mass="29392">MSSSSSDAILRLASVNAIDDDYGDGATSSQDDDDSIILDRPLLDALHENPDMMLSAATVAAAENRTLSRRNSRTNHGAGNTTTTTTFESFPQLPGAAAAAASAGGTTMSWWRRLYSRLDRFKRKKNRPSPTRYVDPKLWLSNERTFIAWLDVATSLGSIAAGLLGFAGVSMAAAMAKVSNTGSPGREHALANALAMLPVVIVALAMLPIAIGFSVYAIVTFQRRAFLIRRAYDGPYEELRGPRILAAVWCLALLAMTVVAIVELSSQTKLGKKV</sequence>
<reference evidence="8" key="2">
    <citation type="submission" date="2021-01" db="EMBL/GenBank/DDBJ databases">
        <authorList>
            <person name="Corre E."/>
            <person name="Pelletier E."/>
            <person name="Niang G."/>
            <person name="Scheremetjew M."/>
            <person name="Finn R."/>
            <person name="Kale V."/>
            <person name="Holt S."/>
            <person name="Cochrane G."/>
            <person name="Meng A."/>
            <person name="Brown T."/>
            <person name="Cohen L."/>
        </authorList>
    </citation>
    <scope>NUCLEOTIDE SEQUENCE</scope>
    <source>
        <strain evidence="8">RCC2336</strain>
    </source>
</reference>
<organism evidence="8">
    <name type="scientific">Pycnococcus provasolii</name>
    <dbReference type="NCBI Taxonomy" id="41880"/>
    <lineage>
        <taxon>Eukaryota</taxon>
        <taxon>Viridiplantae</taxon>
        <taxon>Chlorophyta</taxon>
        <taxon>Pseudoscourfieldiophyceae</taxon>
        <taxon>Pseudoscourfieldiales</taxon>
        <taxon>Pycnococcaceae</taxon>
        <taxon>Pycnococcus</taxon>
    </lineage>
</organism>
<dbReference type="EMBL" id="BNJQ01000006">
    <property type="protein sequence ID" value="GHP03731.1"/>
    <property type="molecule type" value="Genomic_DNA"/>
</dbReference>
<evidence type="ECO:0000256" key="3">
    <source>
        <dbReference type="ARBA" id="ARBA00022989"/>
    </source>
</evidence>
<protein>
    <submittedName>
        <fullName evidence="9">Phosphate metabolism transcription protein</fullName>
    </submittedName>
</protein>
<feature type="transmembrane region" description="Helical" evidence="6">
    <location>
        <begin position="242"/>
        <end position="262"/>
    </location>
</feature>
<dbReference type="AlphaFoldDB" id="A0A7S2YYV8"/>
<keyword evidence="10" id="KW-1185">Reference proteome</keyword>
<evidence type="ECO:0000313" key="10">
    <source>
        <dbReference type="Proteomes" id="UP000660262"/>
    </source>
</evidence>
<feature type="region of interest" description="Disordered" evidence="5">
    <location>
        <begin position="68"/>
        <end position="88"/>
    </location>
</feature>
<keyword evidence="3 6" id="KW-1133">Transmembrane helix</keyword>
<proteinExistence type="predicted"/>
<dbReference type="PANTHER" id="PTHR46140:SF1">
    <property type="entry name" value="VACUOLAR TRANSPORTER CHAPERONE COMPLEX SUBUNIT 4-RELATED"/>
    <property type="match status" value="1"/>
</dbReference>
<dbReference type="InterPro" id="IPR003807">
    <property type="entry name" value="DUF202"/>
</dbReference>
<keyword evidence="4 6" id="KW-0472">Membrane</keyword>
<gene>
    <name evidence="8" type="ORF">PPRO1316_LOCUS2317</name>
    <name evidence="9" type="ORF">PPROV_000248600</name>
</gene>
<comment type="subcellular location">
    <subcellularLocation>
        <location evidence="1">Endomembrane system</location>
        <topology evidence="1">Multi-pass membrane protein</topology>
    </subcellularLocation>
</comment>
<dbReference type="GO" id="GO:0012505">
    <property type="term" value="C:endomembrane system"/>
    <property type="evidence" value="ECO:0007669"/>
    <property type="project" value="UniProtKB-SubCell"/>
</dbReference>
<evidence type="ECO:0000313" key="9">
    <source>
        <dbReference type="EMBL" id="GHP03731.1"/>
    </source>
</evidence>
<reference evidence="9" key="1">
    <citation type="submission" date="2020-10" db="EMBL/GenBank/DDBJ databases">
        <title>Unveiling of a novel bifunctional photoreceptor, Dualchrome1, isolated from a cosmopolitan green alga.</title>
        <authorList>
            <person name="Suzuki S."/>
            <person name="Kawachi M."/>
        </authorList>
    </citation>
    <scope>NUCLEOTIDE SEQUENCE</scope>
    <source>
        <strain evidence="9">NIES 2893</strain>
    </source>
</reference>
<evidence type="ECO:0000259" key="7">
    <source>
        <dbReference type="Pfam" id="PF02656"/>
    </source>
</evidence>
<keyword evidence="2 6" id="KW-0812">Transmembrane</keyword>
<evidence type="ECO:0000256" key="4">
    <source>
        <dbReference type="ARBA" id="ARBA00023136"/>
    </source>
</evidence>
<evidence type="ECO:0000256" key="5">
    <source>
        <dbReference type="SAM" id="MobiDB-lite"/>
    </source>
</evidence>
<dbReference type="EMBL" id="HBHV01003348">
    <property type="protein sequence ID" value="CAE0012409.1"/>
    <property type="molecule type" value="Transcribed_RNA"/>
</dbReference>
<evidence type="ECO:0000313" key="8">
    <source>
        <dbReference type="EMBL" id="CAE0012409.1"/>
    </source>
</evidence>
<dbReference type="PANTHER" id="PTHR46140">
    <property type="entry name" value="VACUOLAR TRANSPORTER CHAPERONE 1-RELATED"/>
    <property type="match status" value="1"/>
</dbReference>
<dbReference type="InterPro" id="IPR051572">
    <property type="entry name" value="VTC_Complex_Subunit"/>
</dbReference>
<feature type="transmembrane region" description="Helical" evidence="6">
    <location>
        <begin position="146"/>
        <end position="175"/>
    </location>
</feature>
<dbReference type="Proteomes" id="UP000660262">
    <property type="component" value="Unassembled WGS sequence"/>
</dbReference>